<proteinExistence type="predicted"/>
<sequence length="53" mass="6313">MSGKKHVELLENEFISFNEMLHDENWIFELIGKFRVHCPDMCEVVRIFTTIAD</sequence>
<reference evidence="1" key="1">
    <citation type="submission" date="2020-11" db="EMBL/GenBank/DDBJ databases">
        <authorList>
            <person name="Whitehead M."/>
        </authorList>
    </citation>
    <scope>NUCLEOTIDE SEQUENCE</scope>
    <source>
        <strain evidence="1">EGII</strain>
    </source>
</reference>
<organism evidence="1 2">
    <name type="scientific">Ceratitis capitata</name>
    <name type="common">Mediterranean fruit fly</name>
    <name type="synonym">Tephritis capitata</name>
    <dbReference type="NCBI Taxonomy" id="7213"/>
    <lineage>
        <taxon>Eukaryota</taxon>
        <taxon>Metazoa</taxon>
        <taxon>Ecdysozoa</taxon>
        <taxon>Arthropoda</taxon>
        <taxon>Hexapoda</taxon>
        <taxon>Insecta</taxon>
        <taxon>Pterygota</taxon>
        <taxon>Neoptera</taxon>
        <taxon>Endopterygota</taxon>
        <taxon>Diptera</taxon>
        <taxon>Brachycera</taxon>
        <taxon>Muscomorpha</taxon>
        <taxon>Tephritoidea</taxon>
        <taxon>Tephritidae</taxon>
        <taxon>Ceratitis</taxon>
        <taxon>Ceratitis</taxon>
    </lineage>
</organism>
<dbReference type="AlphaFoldDB" id="A0A811UMK8"/>
<protein>
    <submittedName>
        <fullName evidence="1">(Mediterranean fruit fly) hypothetical protein</fullName>
    </submittedName>
</protein>
<feature type="non-terminal residue" evidence="1">
    <location>
        <position position="53"/>
    </location>
</feature>
<name>A0A811UMK8_CERCA</name>
<gene>
    <name evidence="1" type="ORF">CCAP1982_LOCUS8519</name>
</gene>
<accession>A0A811UMK8</accession>
<keyword evidence="2" id="KW-1185">Reference proteome</keyword>
<evidence type="ECO:0000313" key="2">
    <source>
        <dbReference type="Proteomes" id="UP000606786"/>
    </source>
</evidence>
<evidence type="ECO:0000313" key="1">
    <source>
        <dbReference type="EMBL" id="CAD7000014.1"/>
    </source>
</evidence>
<dbReference type="EMBL" id="CAJHJT010000012">
    <property type="protein sequence ID" value="CAD7000014.1"/>
    <property type="molecule type" value="Genomic_DNA"/>
</dbReference>
<comment type="caution">
    <text evidence="1">The sequence shown here is derived from an EMBL/GenBank/DDBJ whole genome shotgun (WGS) entry which is preliminary data.</text>
</comment>
<dbReference type="Proteomes" id="UP000606786">
    <property type="component" value="Unassembled WGS sequence"/>
</dbReference>